<keyword evidence="2" id="KW-0732">Signal</keyword>
<proteinExistence type="predicted"/>
<dbReference type="Proteomes" id="UP000239388">
    <property type="component" value="Unassembled WGS sequence"/>
</dbReference>
<dbReference type="OrthoDB" id="127333at2"/>
<organism evidence="3 4">
    <name type="scientific">Blastopirellula marina</name>
    <dbReference type="NCBI Taxonomy" id="124"/>
    <lineage>
        <taxon>Bacteria</taxon>
        <taxon>Pseudomonadati</taxon>
        <taxon>Planctomycetota</taxon>
        <taxon>Planctomycetia</taxon>
        <taxon>Pirellulales</taxon>
        <taxon>Pirellulaceae</taxon>
        <taxon>Blastopirellula</taxon>
    </lineage>
</organism>
<name>A0A2S8F4Y5_9BACT</name>
<evidence type="ECO:0000256" key="1">
    <source>
        <dbReference type="SAM" id="MobiDB-lite"/>
    </source>
</evidence>
<dbReference type="InterPro" id="IPR010869">
    <property type="entry name" value="DUF1501"/>
</dbReference>
<evidence type="ECO:0000313" key="3">
    <source>
        <dbReference type="EMBL" id="PQO27209.1"/>
    </source>
</evidence>
<dbReference type="AlphaFoldDB" id="A0A2S8F4Y5"/>
<dbReference type="PROSITE" id="PS51318">
    <property type="entry name" value="TAT"/>
    <property type="match status" value="1"/>
</dbReference>
<comment type="caution">
    <text evidence="3">The sequence shown here is derived from an EMBL/GenBank/DDBJ whole genome shotgun (WGS) entry which is preliminary data.</text>
</comment>
<gene>
    <name evidence="3" type="ORF">C5Y98_28630</name>
</gene>
<sequence length="447" mass="47932">MMLMNVSSFSRRQFLQSSTALLGAASCAWLPQLAAAAGPDPSRKRSCILLWMAGGPTQTDTFDMKPGHANGGEFQETETNVPGLRFSEHFAGLSRQADKLAIFRGMSTKEGDHQRGTYLMHTGQRPGGPLNYPSIGASLAKAMANRETSLPNYVAVNPSAFLNGAALGPGFLGPRYAAATVGARGARSPGPQPMEGDGQLADLGVDFLSLPPGLDQPRHDARLALWKQQQQQFLSGHPSGAAEAQATIFQSAVKMMHPEAASAFDLSQERTEIRESYGRGTFGQGCLIARRLVERGVPFVEVTLGGNVLGWDTHQNNFTAVKRLSEELDQGWSTLMTELAERGLLETTTICWMGEFGRTPNINNNAGRDHFPDAWSCVLAGGGIAGGQAYGKTDEAGMEVTENKTEVQDLLATLCRAVGVDPTTEHYSPQARPIKISEGSPIDQVLT</sequence>
<dbReference type="PANTHER" id="PTHR43737:SF1">
    <property type="entry name" value="DUF1501 DOMAIN-CONTAINING PROTEIN"/>
    <property type="match status" value="1"/>
</dbReference>
<accession>A0A2S8F4Y5</accession>
<protein>
    <submittedName>
        <fullName evidence="3">DUF1501 domain-containing protein</fullName>
    </submittedName>
</protein>
<feature type="signal peptide" evidence="2">
    <location>
        <begin position="1"/>
        <end position="36"/>
    </location>
</feature>
<evidence type="ECO:0000313" key="4">
    <source>
        <dbReference type="Proteomes" id="UP000239388"/>
    </source>
</evidence>
<feature type="chain" id="PRO_5015655243" evidence="2">
    <location>
        <begin position="37"/>
        <end position="447"/>
    </location>
</feature>
<dbReference type="InterPro" id="IPR017850">
    <property type="entry name" value="Alkaline_phosphatase_core_sf"/>
</dbReference>
<reference evidence="3 4" key="1">
    <citation type="submission" date="2018-02" db="EMBL/GenBank/DDBJ databases">
        <title>Comparative genomes isolates from brazilian mangrove.</title>
        <authorList>
            <person name="Araujo J.E."/>
            <person name="Taketani R.G."/>
            <person name="Silva M.C.P."/>
            <person name="Loureco M.V."/>
            <person name="Andreote F.D."/>
        </authorList>
    </citation>
    <scope>NUCLEOTIDE SEQUENCE [LARGE SCALE GENOMIC DNA]</scope>
    <source>
        <strain evidence="3 4">NAP PRIS-MGV</strain>
    </source>
</reference>
<dbReference type="Pfam" id="PF07394">
    <property type="entry name" value="DUF1501"/>
    <property type="match status" value="1"/>
</dbReference>
<dbReference type="SUPFAM" id="SSF53649">
    <property type="entry name" value="Alkaline phosphatase-like"/>
    <property type="match status" value="1"/>
</dbReference>
<dbReference type="EMBL" id="PUIB01000028">
    <property type="protein sequence ID" value="PQO27209.1"/>
    <property type="molecule type" value="Genomic_DNA"/>
</dbReference>
<evidence type="ECO:0000256" key="2">
    <source>
        <dbReference type="SAM" id="SignalP"/>
    </source>
</evidence>
<dbReference type="PANTHER" id="PTHR43737">
    <property type="entry name" value="BLL7424 PROTEIN"/>
    <property type="match status" value="1"/>
</dbReference>
<dbReference type="InterPro" id="IPR006311">
    <property type="entry name" value="TAT_signal"/>
</dbReference>
<feature type="region of interest" description="Disordered" evidence="1">
    <location>
        <begin position="424"/>
        <end position="447"/>
    </location>
</feature>